<proteinExistence type="predicted"/>
<keyword evidence="1" id="KW-0233">DNA recombination</keyword>
<dbReference type="Proteomes" id="UP000529795">
    <property type="component" value="Unassembled WGS sequence"/>
</dbReference>
<dbReference type="SUPFAM" id="SSF56349">
    <property type="entry name" value="DNA breaking-rejoining enzymes"/>
    <property type="match status" value="1"/>
</dbReference>
<sequence>MNKITAMNGAPASGEALDTPQRGKLGWLMRAAKPALEAACAEIDAGFIGGDDTNLEPRVLRKLDAYRAWILEHGLRPPVTNNSVAANHVLRYIGHPKATRTDAIRTAIRGLEDLLPDAGEAFRGSDADPVDLLIGIHVAEMREREYGLPRNGPSGRYSWRSAAKDIGCKPKDLNEKRKAYLRAVDKEIGVPGISVDLPKSHWDKTARNPAVPALLAAEFKRRRGEMPADPLHPTMLDAVEIAEGAGVTARDITGGPLAAQHREAMEEARDGKPLVPNPFLAARRFTYRDMKEWGRTARQAEAKEAGYADPLQAGSATVMALTRFLTLARLGGKVGDTVPLDFPDRVRRAIASRPDGFGSGWETQIKRWIGYFDAMRSDRPLPTTFATAIKVLAAEANVSAYQIIKAAGARANAWLHGLSYPTVESDVHVRALEALLRVKPDTLSRLLKSEWRSSRLAVNLGEHGLSGVSRALPADITTKSPEEQLAIAKAKWERHVRQETEYAKRLSSQIRDRYRLPFNEWPKAMQDAWKDQTPELNVVRPYREADLRLPGARPTKAERSNASKDEDRSWRPLTERMGERMCGYFFGFLVRPRVEEADSSKGSAADPNGFSVELGLDMPLDLIHPVIFVVLDLLTGFAHWKKRRSGGRFAPTVAQTLQHAADFLKPGSGIVWKNEYKKELRTIKEWLDAGGAKLDQGEVFLDIDAFEEDWQAAVTAAHAYLLEDIEEMKPGDPKRKKLRQPFVPIRGYLDEHDPMVPYMADVRRMLEARPLGMVDRHLHGRNAILTLIVVQTGLRAATLLLTVSGEEPTLRREKLKNGTVRWRILIPASRFKNFSSPFFADDQPYDFVLDDECDLYGRLDEYMARGRPYLLKGRASDALFIGVGGKDLTAAGLSNVYRTLTGMHFVRNSDADSGTEKVLPHGLHAVRHIIATSLLRTTGDIYVAAWAIQDTARTVEQHYVDFLPKNKVALAIEHLRRSRAAPALAHAA</sequence>
<evidence type="ECO:0000256" key="1">
    <source>
        <dbReference type="ARBA" id="ARBA00023172"/>
    </source>
</evidence>
<dbReference type="Gene3D" id="1.10.443.10">
    <property type="entry name" value="Intergrase catalytic core"/>
    <property type="match status" value="1"/>
</dbReference>
<keyword evidence="4" id="KW-1185">Reference proteome</keyword>
<name>A0A840FFT2_9SPHN</name>
<reference evidence="3 4" key="1">
    <citation type="submission" date="2020-08" db="EMBL/GenBank/DDBJ databases">
        <title>Genomic Encyclopedia of Type Strains, Phase IV (KMG-IV): sequencing the most valuable type-strain genomes for metagenomic binning, comparative biology and taxonomic classification.</title>
        <authorList>
            <person name="Goeker M."/>
        </authorList>
    </citation>
    <scope>NUCLEOTIDE SEQUENCE [LARGE SCALE GENOMIC DNA]</scope>
    <source>
        <strain evidence="3 4">YC6723</strain>
    </source>
</reference>
<dbReference type="GO" id="GO:0003677">
    <property type="term" value="F:DNA binding"/>
    <property type="evidence" value="ECO:0007669"/>
    <property type="project" value="InterPro"/>
</dbReference>
<dbReference type="EMBL" id="JACIEV010000009">
    <property type="protein sequence ID" value="MBB4155056.1"/>
    <property type="molecule type" value="Genomic_DNA"/>
</dbReference>
<comment type="caution">
    <text evidence="3">The sequence shown here is derived from an EMBL/GenBank/DDBJ whole genome shotgun (WGS) entry which is preliminary data.</text>
</comment>
<dbReference type="InterPro" id="IPR013762">
    <property type="entry name" value="Integrase-like_cat_sf"/>
</dbReference>
<dbReference type="RefSeq" id="WP_183986186.1">
    <property type="nucleotide sequence ID" value="NZ_JACIEV010000009.1"/>
</dbReference>
<dbReference type="InterPro" id="IPR011010">
    <property type="entry name" value="DNA_brk_join_enz"/>
</dbReference>
<accession>A0A840FFT2</accession>
<organism evidence="3 4">
    <name type="scientific">Sphingomonas jinjuensis</name>
    <dbReference type="NCBI Taxonomy" id="535907"/>
    <lineage>
        <taxon>Bacteria</taxon>
        <taxon>Pseudomonadati</taxon>
        <taxon>Pseudomonadota</taxon>
        <taxon>Alphaproteobacteria</taxon>
        <taxon>Sphingomonadales</taxon>
        <taxon>Sphingomonadaceae</taxon>
        <taxon>Sphingomonas</taxon>
    </lineage>
</organism>
<dbReference type="AlphaFoldDB" id="A0A840FFT2"/>
<dbReference type="GO" id="GO:0015074">
    <property type="term" value="P:DNA integration"/>
    <property type="evidence" value="ECO:0007669"/>
    <property type="project" value="InterPro"/>
</dbReference>
<dbReference type="GO" id="GO:0006310">
    <property type="term" value="P:DNA recombination"/>
    <property type="evidence" value="ECO:0007669"/>
    <property type="project" value="UniProtKB-KW"/>
</dbReference>
<evidence type="ECO:0000256" key="2">
    <source>
        <dbReference type="SAM" id="MobiDB-lite"/>
    </source>
</evidence>
<evidence type="ECO:0000313" key="3">
    <source>
        <dbReference type="EMBL" id="MBB4155056.1"/>
    </source>
</evidence>
<feature type="region of interest" description="Disordered" evidence="2">
    <location>
        <begin position="549"/>
        <end position="570"/>
    </location>
</feature>
<evidence type="ECO:0000313" key="4">
    <source>
        <dbReference type="Proteomes" id="UP000529795"/>
    </source>
</evidence>
<protein>
    <submittedName>
        <fullName evidence="3">Uncharacterized protein</fullName>
    </submittedName>
</protein>
<gene>
    <name evidence="3" type="ORF">GGQ80_002973</name>
</gene>
<feature type="compositionally biased region" description="Basic and acidic residues" evidence="2">
    <location>
        <begin position="555"/>
        <end position="570"/>
    </location>
</feature>